<protein>
    <submittedName>
        <fullName evidence="1">Uncharacterized protein</fullName>
    </submittedName>
</protein>
<evidence type="ECO:0000313" key="1">
    <source>
        <dbReference type="EMBL" id="CAG9710094.1"/>
    </source>
</evidence>
<dbReference type="EMBL" id="CAKJVE010000004">
    <property type="protein sequence ID" value="CAG9710094.1"/>
    <property type="molecule type" value="Genomic_DNA"/>
</dbReference>
<sequence>MTLKGRNGLDEKINGQDVDLSCNLENDEYI</sequence>
<dbReference type="Proteomes" id="UP000789738">
    <property type="component" value="Unassembled WGS sequence"/>
</dbReference>
<comment type="caution">
    <text evidence="1">The sequence shown here is derived from an EMBL/GenBank/DDBJ whole genome shotgun (WGS) entry which is preliminary data.</text>
</comment>
<gene>
    <name evidence="1" type="ORF">CNEO_44584</name>
</gene>
<organism evidence="1 2">
    <name type="scientific">Clostridium neonatale</name>
    <dbReference type="NCBI Taxonomy" id="137838"/>
    <lineage>
        <taxon>Bacteria</taxon>
        <taxon>Bacillati</taxon>
        <taxon>Bacillota</taxon>
        <taxon>Clostridia</taxon>
        <taxon>Eubacteriales</taxon>
        <taxon>Clostridiaceae</taxon>
        <taxon>Clostridium</taxon>
    </lineage>
</organism>
<dbReference type="AlphaFoldDB" id="A0AA86MLK2"/>
<evidence type="ECO:0000313" key="2">
    <source>
        <dbReference type="Proteomes" id="UP000789738"/>
    </source>
</evidence>
<reference evidence="1" key="1">
    <citation type="submission" date="2021-10" db="EMBL/GenBank/DDBJ databases">
        <authorList>
            <person name="Mesa V."/>
        </authorList>
    </citation>
    <scope>NUCLEOTIDE SEQUENCE</scope>
    <source>
        <strain evidence="1">CC3_PB</strain>
    </source>
</reference>
<proteinExistence type="predicted"/>
<name>A0AA86MLK2_9CLOT</name>
<accession>A0AA86MLK2</accession>